<dbReference type="EMBL" id="SPVF01000252">
    <property type="protein sequence ID" value="TFW13351.1"/>
    <property type="molecule type" value="Genomic_DNA"/>
</dbReference>
<organism evidence="1 2">
    <name type="scientific">Zemynaea arenosa</name>
    <dbReference type="NCBI Taxonomy" id="2561931"/>
    <lineage>
        <taxon>Bacteria</taxon>
        <taxon>Pseudomonadati</taxon>
        <taxon>Pseudomonadota</taxon>
        <taxon>Betaproteobacteria</taxon>
        <taxon>Burkholderiales</taxon>
        <taxon>Oxalobacteraceae</taxon>
        <taxon>Telluria group</taxon>
        <taxon>Zemynaea</taxon>
    </lineage>
</organism>
<dbReference type="AlphaFoldDB" id="A0A4Y9RYP2"/>
<sequence>MRGPAYPVAAQSKGALLPAFNAAALPGLGVKATVGTAEIYLGNLRMVGQPGADLVALATAAELNEGLGRTVPWLVRREDERSVLAIRFWQAAR</sequence>
<evidence type="ECO:0000313" key="1">
    <source>
        <dbReference type="EMBL" id="TFW13351.1"/>
    </source>
</evidence>
<reference evidence="1 2" key="1">
    <citation type="submission" date="2019-03" db="EMBL/GenBank/DDBJ databases">
        <title>Draft Genome Sequence of Massilia arenosa sp. nov., a Novel Massilia Species Isolated from a Sandy-loam Maize Soil.</title>
        <authorList>
            <person name="Raths R."/>
            <person name="Peta V."/>
            <person name="Bucking H."/>
        </authorList>
    </citation>
    <scope>NUCLEOTIDE SEQUENCE [LARGE SCALE GENOMIC DNA]</scope>
    <source>
        <strain evidence="1 2">MC02</strain>
    </source>
</reference>
<keyword evidence="2" id="KW-1185">Reference proteome</keyword>
<dbReference type="RefSeq" id="WP_135208944.1">
    <property type="nucleotide sequence ID" value="NZ_SPVF01000252.1"/>
</dbReference>
<proteinExistence type="predicted"/>
<comment type="caution">
    <text evidence="1">The sequence shown here is derived from an EMBL/GenBank/DDBJ whole genome shotgun (WGS) entry which is preliminary data.</text>
</comment>
<dbReference type="GO" id="GO:0000166">
    <property type="term" value="F:nucleotide binding"/>
    <property type="evidence" value="ECO:0007669"/>
    <property type="project" value="InterPro"/>
</dbReference>
<name>A0A4Y9RYP2_9BURK</name>
<protein>
    <submittedName>
        <fullName evidence="1">Uncharacterized protein</fullName>
    </submittedName>
</protein>
<gene>
    <name evidence="1" type="ORF">E4L96_19840</name>
</gene>
<dbReference type="Gene3D" id="3.40.1110.10">
    <property type="entry name" value="Calcium-transporting ATPase, cytoplasmic domain N"/>
    <property type="match status" value="1"/>
</dbReference>
<dbReference type="SUPFAM" id="SSF81660">
    <property type="entry name" value="Metal cation-transporting ATPase, ATP-binding domain N"/>
    <property type="match status" value="1"/>
</dbReference>
<dbReference type="Proteomes" id="UP000298438">
    <property type="component" value="Unassembled WGS sequence"/>
</dbReference>
<accession>A0A4Y9RYP2</accession>
<evidence type="ECO:0000313" key="2">
    <source>
        <dbReference type="Proteomes" id="UP000298438"/>
    </source>
</evidence>
<dbReference type="InterPro" id="IPR023299">
    <property type="entry name" value="ATPase_P-typ_cyto_dom_N"/>
</dbReference>